<comment type="caution">
    <text evidence="8">The sequence shown here is derived from an EMBL/GenBank/DDBJ whole genome shotgun (WGS) entry which is preliminary data.</text>
</comment>
<dbReference type="PANTHER" id="PTHR23523">
    <property type="match status" value="1"/>
</dbReference>
<evidence type="ECO:0000256" key="6">
    <source>
        <dbReference type="SAM" id="Phobius"/>
    </source>
</evidence>
<feature type="transmembrane region" description="Helical" evidence="6">
    <location>
        <begin position="157"/>
        <end position="182"/>
    </location>
</feature>
<dbReference type="InterPro" id="IPR020846">
    <property type="entry name" value="MFS_dom"/>
</dbReference>
<dbReference type="Pfam" id="PF07690">
    <property type="entry name" value="MFS_1"/>
    <property type="match status" value="1"/>
</dbReference>
<feature type="transmembrane region" description="Helical" evidence="6">
    <location>
        <begin position="238"/>
        <end position="257"/>
    </location>
</feature>
<name>A0AA42BSB0_9BACI</name>
<dbReference type="PANTHER" id="PTHR23523:SF2">
    <property type="entry name" value="2-NITROIMIDAZOLE TRANSPORTER"/>
    <property type="match status" value="1"/>
</dbReference>
<dbReference type="InterPro" id="IPR036259">
    <property type="entry name" value="MFS_trans_sf"/>
</dbReference>
<keyword evidence="9" id="KW-1185">Reference proteome</keyword>
<feature type="transmembrane region" description="Helical" evidence="6">
    <location>
        <begin position="43"/>
        <end position="62"/>
    </location>
</feature>
<gene>
    <name evidence="8" type="ORF">NK662_17775</name>
</gene>
<feature type="transmembrane region" description="Helical" evidence="6">
    <location>
        <begin position="269"/>
        <end position="287"/>
    </location>
</feature>
<dbReference type="GO" id="GO:0005886">
    <property type="term" value="C:plasma membrane"/>
    <property type="evidence" value="ECO:0007669"/>
    <property type="project" value="UniProtKB-SubCell"/>
</dbReference>
<dbReference type="InterPro" id="IPR052524">
    <property type="entry name" value="MFS_Cyanate_Porter"/>
</dbReference>
<evidence type="ECO:0000259" key="7">
    <source>
        <dbReference type="PROSITE" id="PS50850"/>
    </source>
</evidence>
<keyword evidence="4 6" id="KW-1133">Transmembrane helix</keyword>
<dbReference type="SUPFAM" id="SSF103473">
    <property type="entry name" value="MFS general substrate transporter"/>
    <property type="match status" value="1"/>
</dbReference>
<feature type="transmembrane region" description="Helical" evidence="6">
    <location>
        <begin position="293"/>
        <end position="315"/>
    </location>
</feature>
<feature type="transmembrane region" description="Helical" evidence="6">
    <location>
        <begin position="132"/>
        <end position="151"/>
    </location>
</feature>
<sequence>MKQRYVLLILALFAVSMNLRPAITSISPLLQDIRQDLGMNGTAASFLTALPVLCMGLFAPAATSLEQRWGMKPVVAGCLLLIGAATAARLVAVHTGWLLLTAGLIGIGIAIAGPLLSGFIKMYFPNRAGAMVGIYTLGMGAGASLGAGMAVPLQQAFGFWSSSLAVWALLAGAALLIWLAIVPTGKQAARAAGGKLPWRTPRAWLITLFFGLQSALFYAATAWLAPYLRSLGFGAGEAGLVVTGFSLLQMFFCFLIPNLSEKTPRRRPWLLASSTAALAGFLLLLAVPMVSVWLAVVFLSTGLGGLFPLALLLPLDETDTPAAASAWTAMASSAGYAIGSIGPILVGTLLDLSGSFHFALASVLLLCVAMILCSLPLGTRARK</sequence>
<dbReference type="Proteomes" id="UP001156102">
    <property type="component" value="Unassembled WGS sequence"/>
</dbReference>
<dbReference type="EMBL" id="JANCLT010000011">
    <property type="protein sequence ID" value="MCP8970374.1"/>
    <property type="molecule type" value="Genomic_DNA"/>
</dbReference>
<keyword evidence="3 6" id="KW-0812">Transmembrane</keyword>
<feature type="transmembrane region" description="Helical" evidence="6">
    <location>
        <begin position="98"/>
        <end position="120"/>
    </location>
</feature>
<dbReference type="RefSeq" id="WP_254760295.1">
    <property type="nucleotide sequence ID" value="NZ_JANCLT010000011.1"/>
</dbReference>
<comment type="subcellular location">
    <subcellularLocation>
        <location evidence="1">Cell membrane</location>
        <topology evidence="1">Multi-pass membrane protein</topology>
    </subcellularLocation>
</comment>
<feature type="transmembrane region" description="Helical" evidence="6">
    <location>
        <begin position="74"/>
        <end position="92"/>
    </location>
</feature>
<reference evidence="8" key="1">
    <citation type="submission" date="2022-07" db="EMBL/GenBank/DDBJ databases">
        <authorList>
            <person name="Li W.-J."/>
            <person name="Deng Q.-Q."/>
        </authorList>
    </citation>
    <scope>NUCLEOTIDE SEQUENCE</scope>
    <source>
        <strain evidence="8">SYSU M60031</strain>
    </source>
</reference>
<proteinExistence type="predicted"/>
<protein>
    <submittedName>
        <fullName evidence="8">MFS transporter</fullName>
    </submittedName>
</protein>
<feature type="domain" description="Major facilitator superfamily (MFS) profile" evidence="7">
    <location>
        <begin position="6"/>
        <end position="382"/>
    </location>
</feature>
<evidence type="ECO:0000313" key="9">
    <source>
        <dbReference type="Proteomes" id="UP001156102"/>
    </source>
</evidence>
<evidence type="ECO:0000256" key="4">
    <source>
        <dbReference type="ARBA" id="ARBA00022989"/>
    </source>
</evidence>
<dbReference type="Gene3D" id="1.20.1250.20">
    <property type="entry name" value="MFS general substrate transporter like domains"/>
    <property type="match status" value="2"/>
</dbReference>
<evidence type="ECO:0000256" key="5">
    <source>
        <dbReference type="ARBA" id="ARBA00023136"/>
    </source>
</evidence>
<evidence type="ECO:0000256" key="2">
    <source>
        <dbReference type="ARBA" id="ARBA00022448"/>
    </source>
</evidence>
<dbReference type="GO" id="GO:0022857">
    <property type="term" value="F:transmembrane transporter activity"/>
    <property type="evidence" value="ECO:0007669"/>
    <property type="project" value="InterPro"/>
</dbReference>
<evidence type="ECO:0000256" key="1">
    <source>
        <dbReference type="ARBA" id="ARBA00004651"/>
    </source>
</evidence>
<keyword evidence="5 6" id="KW-0472">Membrane</keyword>
<dbReference type="AlphaFoldDB" id="A0AA42BSB0"/>
<feature type="transmembrane region" description="Helical" evidence="6">
    <location>
        <begin position="203"/>
        <end position="226"/>
    </location>
</feature>
<organism evidence="8 9">
    <name type="scientific">Ectobacillus ponti</name>
    <dbReference type="NCBI Taxonomy" id="2961894"/>
    <lineage>
        <taxon>Bacteria</taxon>
        <taxon>Bacillati</taxon>
        <taxon>Bacillota</taxon>
        <taxon>Bacilli</taxon>
        <taxon>Bacillales</taxon>
        <taxon>Bacillaceae</taxon>
        <taxon>Ectobacillus</taxon>
    </lineage>
</organism>
<evidence type="ECO:0000256" key="3">
    <source>
        <dbReference type="ARBA" id="ARBA00022692"/>
    </source>
</evidence>
<feature type="transmembrane region" description="Helical" evidence="6">
    <location>
        <begin position="327"/>
        <end position="350"/>
    </location>
</feature>
<accession>A0AA42BSB0</accession>
<keyword evidence="2" id="KW-0813">Transport</keyword>
<evidence type="ECO:0000313" key="8">
    <source>
        <dbReference type="EMBL" id="MCP8970374.1"/>
    </source>
</evidence>
<dbReference type="PROSITE" id="PS50850">
    <property type="entry name" value="MFS"/>
    <property type="match status" value="1"/>
</dbReference>
<feature type="transmembrane region" description="Helical" evidence="6">
    <location>
        <begin position="356"/>
        <end position="377"/>
    </location>
</feature>
<dbReference type="InterPro" id="IPR011701">
    <property type="entry name" value="MFS"/>
</dbReference>